<evidence type="ECO:0000313" key="2">
    <source>
        <dbReference type="Proteomes" id="UP000184040"/>
    </source>
</evidence>
<name>A0A1M6I5D9_9RHOB</name>
<dbReference type="Proteomes" id="UP000184040">
    <property type="component" value="Unassembled WGS sequence"/>
</dbReference>
<evidence type="ECO:0000313" key="1">
    <source>
        <dbReference type="EMBL" id="SHJ29625.1"/>
    </source>
</evidence>
<organism evidence="1 2">
    <name type="scientific">Palleronia salina</name>
    <dbReference type="NCBI Taxonomy" id="313368"/>
    <lineage>
        <taxon>Bacteria</taxon>
        <taxon>Pseudomonadati</taxon>
        <taxon>Pseudomonadota</taxon>
        <taxon>Alphaproteobacteria</taxon>
        <taxon>Rhodobacterales</taxon>
        <taxon>Roseobacteraceae</taxon>
        <taxon>Palleronia</taxon>
    </lineage>
</organism>
<keyword evidence="2" id="KW-1185">Reference proteome</keyword>
<dbReference type="EMBL" id="FQZA01000007">
    <property type="protein sequence ID" value="SHJ29625.1"/>
    <property type="molecule type" value="Genomic_DNA"/>
</dbReference>
<accession>A0A1M6I5D9</accession>
<protein>
    <submittedName>
        <fullName evidence="1">Uncharacterized protein</fullName>
    </submittedName>
</protein>
<proteinExistence type="predicted"/>
<dbReference type="STRING" id="313368.SAMN04488012_10730"/>
<sequence>MVVVLVALAATALGLGLVLGLRAVRLDEGAVIALHAERWAEETGGRAEQCVAVPGQGRVWLRITCDGPERRVIGVSRLGFEIDLPEAGI</sequence>
<dbReference type="AlphaFoldDB" id="A0A1M6I5D9"/>
<reference evidence="1 2" key="1">
    <citation type="submission" date="2016-11" db="EMBL/GenBank/DDBJ databases">
        <authorList>
            <person name="Jaros S."/>
            <person name="Januszkiewicz K."/>
            <person name="Wedrychowicz H."/>
        </authorList>
    </citation>
    <scope>NUCLEOTIDE SEQUENCE [LARGE SCALE GENOMIC DNA]</scope>
    <source>
        <strain evidence="1 2">DSM 26892</strain>
    </source>
</reference>
<gene>
    <name evidence="1" type="ORF">SAMN04488012_10730</name>
</gene>